<protein>
    <submittedName>
        <fullName evidence="9">Demethoxyubiquinone hydroxylase family protein</fullName>
    </submittedName>
</protein>
<keyword evidence="8" id="KW-1133">Transmembrane helix</keyword>
<evidence type="ECO:0000256" key="3">
    <source>
        <dbReference type="ARBA" id="ARBA00022723"/>
    </source>
</evidence>
<organism evidence="9 10">
    <name type="scientific">Peiella sedimenti</name>
    <dbReference type="NCBI Taxonomy" id="3061083"/>
    <lineage>
        <taxon>Bacteria</taxon>
        <taxon>Pseudomonadati</taxon>
        <taxon>Pseudomonadota</taxon>
        <taxon>Alphaproteobacteria</taxon>
        <taxon>Caulobacterales</taxon>
        <taxon>Caulobacteraceae</taxon>
        <taxon>Peiella</taxon>
    </lineage>
</organism>
<dbReference type="SUPFAM" id="SSF47240">
    <property type="entry name" value="Ferritin-like"/>
    <property type="match status" value="1"/>
</dbReference>
<keyword evidence="3" id="KW-0479">Metal-binding</keyword>
<gene>
    <name evidence="9" type="ORF">Q0812_11545</name>
</gene>
<feature type="transmembrane region" description="Helical" evidence="8">
    <location>
        <begin position="72"/>
        <end position="91"/>
    </location>
</feature>
<dbReference type="PANTHER" id="PTHR11237:SF4">
    <property type="entry name" value="5-DEMETHOXYUBIQUINONE HYDROXYLASE, MITOCHONDRIAL"/>
    <property type="match status" value="1"/>
</dbReference>
<sequence>MTVNTSIAARILRVNHGGEHGAIFIYSTQIAVARWRAPDLIPFLKEALDHEQAHKARFRSLMPAREAKPCRLMWIWAGGGALLGLVTGLLGREAILACTEAVERTVHGHLTDQCRWARGRDPELLHAISQVQAEEEAHIAYAVNTRLGHGQAWLASLIGGVTEGLIWVSTRGDSRRLAGELAHLA</sequence>
<reference evidence="9" key="1">
    <citation type="submission" date="2023-07" db="EMBL/GenBank/DDBJ databases">
        <title>Brevundimonas soil sp. nov., isolated from the soil of chemical plant.</title>
        <authorList>
            <person name="Wu N."/>
        </authorList>
    </citation>
    <scope>NUCLEOTIDE SEQUENCE</scope>
    <source>
        <strain evidence="9">XZ-24</strain>
    </source>
</reference>
<evidence type="ECO:0000256" key="5">
    <source>
        <dbReference type="ARBA" id="ARBA00023004"/>
    </source>
</evidence>
<keyword evidence="5" id="KW-0408">Iron</keyword>
<dbReference type="EMBL" id="JAUKTR010000005">
    <property type="protein sequence ID" value="MDO1560061.1"/>
    <property type="molecule type" value="Genomic_DNA"/>
</dbReference>
<comment type="pathway">
    <text evidence="1">Cofactor biosynthesis; ubiquinone biosynthesis.</text>
</comment>
<accession>A0ABT8SNJ3</accession>
<proteinExistence type="predicted"/>
<keyword evidence="2" id="KW-0831">Ubiquinone biosynthesis</keyword>
<keyword evidence="7 8" id="KW-0472">Membrane</keyword>
<evidence type="ECO:0000256" key="4">
    <source>
        <dbReference type="ARBA" id="ARBA00023002"/>
    </source>
</evidence>
<evidence type="ECO:0000256" key="8">
    <source>
        <dbReference type="SAM" id="Phobius"/>
    </source>
</evidence>
<dbReference type="InterPro" id="IPR009078">
    <property type="entry name" value="Ferritin-like_SF"/>
</dbReference>
<keyword evidence="10" id="KW-1185">Reference proteome</keyword>
<dbReference type="Proteomes" id="UP001169063">
    <property type="component" value="Unassembled WGS sequence"/>
</dbReference>
<dbReference type="Gene3D" id="1.20.1260.10">
    <property type="match status" value="1"/>
</dbReference>
<keyword evidence="4" id="KW-0560">Oxidoreductase</keyword>
<evidence type="ECO:0000256" key="7">
    <source>
        <dbReference type="ARBA" id="ARBA00023136"/>
    </source>
</evidence>
<keyword evidence="6" id="KW-0503">Monooxygenase</keyword>
<dbReference type="InterPro" id="IPR012347">
    <property type="entry name" value="Ferritin-like"/>
</dbReference>
<evidence type="ECO:0000313" key="9">
    <source>
        <dbReference type="EMBL" id="MDO1560061.1"/>
    </source>
</evidence>
<comment type="caution">
    <text evidence="9">The sequence shown here is derived from an EMBL/GenBank/DDBJ whole genome shotgun (WGS) entry which is preliminary data.</text>
</comment>
<keyword evidence="8" id="KW-0812">Transmembrane</keyword>
<evidence type="ECO:0000256" key="1">
    <source>
        <dbReference type="ARBA" id="ARBA00004749"/>
    </source>
</evidence>
<dbReference type="PANTHER" id="PTHR11237">
    <property type="entry name" value="COENZYME Q10 BIOSYNTHESIS PROTEIN 7"/>
    <property type="match status" value="1"/>
</dbReference>
<dbReference type="Pfam" id="PF03232">
    <property type="entry name" value="COQ7"/>
    <property type="match status" value="1"/>
</dbReference>
<dbReference type="InterPro" id="IPR011566">
    <property type="entry name" value="Ubq_synth_Coq7"/>
</dbReference>
<evidence type="ECO:0000313" key="10">
    <source>
        <dbReference type="Proteomes" id="UP001169063"/>
    </source>
</evidence>
<name>A0ABT8SNJ3_9CAUL</name>
<evidence type="ECO:0000256" key="2">
    <source>
        <dbReference type="ARBA" id="ARBA00022688"/>
    </source>
</evidence>
<dbReference type="RefSeq" id="WP_302110492.1">
    <property type="nucleotide sequence ID" value="NZ_JAUKTR010000005.1"/>
</dbReference>
<evidence type="ECO:0000256" key="6">
    <source>
        <dbReference type="ARBA" id="ARBA00023033"/>
    </source>
</evidence>